<evidence type="ECO:0000256" key="2">
    <source>
        <dbReference type="ARBA" id="ARBA00022723"/>
    </source>
</evidence>
<dbReference type="CDD" id="cd12148">
    <property type="entry name" value="fungal_TF_MHR"/>
    <property type="match status" value="1"/>
</dbReference>
<reference evidence="6 7" key="1">
    <citation type="journal article" date="2023" name="PLoS ONE">
        <title>Cytospora paraplurivora sp. nov. isolated from orchards with fruit tree decline syndrome in Ontario, Canada.</title>
        <authorList>
            <person name="Ilyukhin E."/>
            <person name="Nguyen H.D.T."/>
            <person name="Castle A.J."/>
            <person name="Ellouze W."/>
        </authorList>
    </citation>
    <scope>NUCLEOTIDE SEQUENCE [LARGE SCALE GENOMIC DNA]</scope>
    <source>
        <strain evidence="6 7">FDS-564</strain>
    </source>
</reference>
<keyword evidence="7" id="KW-1185">Reference proteome</keyword>
<gene>
    <name evidence="6" type="ORF">SLS53_004903</name>
</gene>
<dbReference type="SUPFAM" id="SSF57701">
    <property type="entry name" value="Zn2/Cys6 DNA-binding domain"/>
    <property type="match status" value="1"/>
</dbReference>
<dbReference type="PANTHER" id="PTHR31001">
    <property type="entry name" value="UNCHARACTERIZED TRANSCRIPTIONAL REGULATORY PROTEIN"/>
    <property type="match status" value="1"/>
</dbReference>
<evidence type="ECO:0000256" key="4">
    <source>
        <dbReference type="SAM" id="MobiDB-lite"/>
    </source>
</evidence>
<feature type="domain" description="Zn(2)-C6 fungal-type" evidence="5">
    <location>
        <begin position="26"/>
        <end position="53"/>
    </location>
</feature>
<feature type="region of interest" description="Disordered" evidence="4">
    <location>
        <begin position="96"/>
        <end position="120"/>
    </location>
</feature>
<sequence>MKRRMSNSTAEVREEAPRRRRQPQISCSFCRSKKLKCDRAHPCSNCTSRGIPCDGESLSARCPNPGTGVATPDVLERLSRLEEAIFGSSSGVAVENTASPKPLASRIEESTTPQSGGIQREQSAELEYNHGVDTPVPDNYPTFTFRVIGNGTLHRPTVHTLIQNVHKQFRQGLEVDLGSAALILGICATSAFFWDKDLPTNSVFLTEDDAAAQSHAWREAAFDLLDQSSRGAINSMSAIQARLVLADLIYNMEGTSSRFRYLHSGARMAAYELGLHVVDLPGNESNDSDFEKEIKRRMRVNYPTHMPEFDQLTPTSGKWSELALEYTKVRIRLGEACREIADALPLGSGGIETLPYSKVAALDRLFERILADISSIAANDYIHNSGDEIAGRVALQQSLGKLALYARRARLLRPLLQAKNLPRQFDTLRRRCLDSTEVVIDIASAVLRDADDAPGPTGSHMVGKARRGPYRSGLAINHLFAACAVLATDPSLRAGEAKGIAGADAGTERRRAALANACRLLEKAGERSAMAADMVRRLVSVLRKHRVHGVATGVHEPVGSGTSAVPNQDSSYTTQLPAPGERQVLAEPTSFVASQQQPAPPNWGDGIVDPDGMGGIWNDFLGVNTTDDGWQQLFADLESFADGGVY</sequence>
<protein>
    <recommendedName>
        <fullName evidence="5">Zn(2)-C6 fungal-type domain-containing protein</fullName>
    </recommendedName>
</protein>
<dbReference type="EMBL" id="JAJSPL020000017">
    <property type="protein sequence ID" value="KAK7741838.1"/>
    <property type="molecule type" value="Genomic_DNA"/>
</dbReference>
<dbReference type="GO" id="GO:0003677">
    <property type="term" value="F:DNA binding"/>
    <property type="evidence" value="ECO:0007669"/>
    <property type="project" value="InterPro"/>
</dbReference>
<comment type="caution">
    <text evidence="6">The sequence shown here is derived from an EMBL/GenBank/DDBJ whole genome shotgun (WGS) entry which is preliminary data.</text>
</comment>
<dbReference type="AlphaFoldDB" id="A0AAN9U6J6"/>
<dbReference type="InterPro" id="IPR007219">
    <property type="entry name" value="XnlR_reg_dom"/>
</dbReference>
<dbReference type="GO" id="GO:0005634">
    <property type="term" value="C:nucleus"/>
    <property type="evidence" value="ECO:0007669"/>
    <property type="project" value="UniProtKB-SubCell"/>
</dbReference>
<evidence type="ECO:0000256" key="1">
    <source>
        <dbReference type="ARBA" id="ARBA00004123"/>
    </source>
</evidence>
<accession>A0AAN9U6J6</accession>
<dbReference type="InterPro" id="IPR001138">
    <property type="entry name" value="Zn2Cys6_DnaBD"/>
</dbReference>
<feature type="region of interest" description="Disordered" evidence="4">
    <location>
        <begin position="1"/>
        <end position="23"/>
    </location>
</feature>
<dbReference type="Gene3D" id="4.10.240.10">
    <property type="entry name" value="Zn(2)-C6 fungal-type DNA-binding domain"/>
    <property type="match status" value="1"/>
</dbReference>
<dbReference type="GO" id="GO:0008270">
    <property type="term" value="F:zinc ion binding"/>
    <property type="evidence" value="ECO:0007669"/>
    <property type="project" value="InterPro"/>
</dbReference>
<proteinExistence type="predicted"/>
<evidence type="ECO:0000259" key="5">
    <source>
        <dbReference type="PROSITE" id="PS50048"/>
    </source>
</evidence>
<dbReference type="CDD" id="cd00067">
    <property type="entry name" value="GAL4"/>
    <property type="match status" value="1"/>
</dbReference>
<evidence type="ECO:0000256" key="3">
    <source>
        <dbReference type="ARBA" id="ARBA00023242"/>
    </source>
</evidence>
<dbReference type="InterPro" id="IPR050613">
    <property type="entry name" value="Sec_Metabolite_Reg"/>
</dbReference>
<dbReference type="PANTHER" id="PTHR31001:SF90">
    <property type="entry name" value="CENTROMERE DNA-BINDING PROTEIN COMPLEX CBF3 SUBUNIT B"/>
    <property type="match status" value="1"/>
</dbReference>
<dbReference type="Proteomes" id="UP001320245">
    <property type="component" value="Unassembled WGS sequence"/>
</dbReference>
<dbReference type="InterPro" id="IPR036864">
    <property type="entry name" value="Zn2-C6_fun-type_DNA-bd_sf"/>
</dbReference>
<dbReference type="PROSITE" id="PS50048">
    <property type="entry name" value="ZN2_CY6_FUNGAL_2"/>
    <property type="match status" value="1"/>
</dbReference>
<dbReference type="SMART" id="SM00066">
    <property type="entry name" value="GAL4"/>
    <property type="match status" value="1"/>
</dbReference>
<name>A0AAN9U6J6_9PEZI</name>
<organism evidence="6 7">
    <name type="scientific">Cytospora paraplurivora</name>
    <dbReference type="NCBI Taxonomy" id="2898453"/>
    <lineage>
        <taxon>Eukaryota</taxon>
        <taxon>Fungi</taxon>
        <taxon>Dikarya</taxon>
        <taxon>Ascomycota</taxon>
        <taxon>Pezizomycotina</taxon>
        <taxon>Sordariomycetes</taxon>
        <taxon>Sordariomycetidae</taxon>
        <taxon>Diaporthales</taxon>
        <taxon>Cytosporaceae</taxon>
        <taxon>Cytospora</taxon>
    </lineage>
</organism>
<dbReference type="GO" id="GO:0000981">
    <property type="term" value="F:DNA-binding transcription factor activity, RNA polymerase II-specific"/>
    <property type="evidence" value="ECO:0007669"/>
    <property type="project" value="InterPro"/>
</dbReference>
<keyword evidence="2" id="KW-0479">Metal-binding</keyword>
<evidence type="ECO:0000313" key="6">
    <source>
        <dbReference type="EMBL" id="KAK7741838.1"/>
    </source>
</evidence>
<feature type="compositionally biased region" description="Polar residues" evidence="4">
    <location>
        <begin position="110"/>
        <end position="120"/>
    </location>
</feature>
<comment type="subcellular location">
    <subcellularLocation>
        <location evidence="1">Nucleus</location>
    </subcellularLocation>
</comment>
<dbReference type="Pfam" id="PF04082">
    <property type="entry name" value="Fungal_trans"/>
    <property type="match status" value="1"/>
</dbReference>
<dbReference type="GO" id="GO:0006351">
    <property type="term" value="P:DNA-templated transcription"/>
    <property type="evidence" value="ECO:0007669"/>
    <property type="project" value="InterPro"/>
</dbReference>
<dbReference type="Pfam" id="PF00172">
    <property type="entry name" value="Zn_clus"/>
    <property type="match status" value="1"/>
</dbReference>
<dbReference type="PROSITE" id="PS00463">
    <property type="entry name" value="ZN2_CY6_FUNGAL_1"/>
    <property type="match status" value="1"/>
</dbReference>
<evidence type="ECO:0000313" key="7">
    <source>
        <dbReference type="Proteomes" id="UP001320245"/>
    </source>
</evidence>
<keyword evidence="3" id="KW-0539">Nucleus</keyword>